<dbReference type="OrthoDB" id="9995210at2759"/>
<dbReference type="PROSITE" id="PS50297">
    <property type="entry name" value="ANK_REP_REGION"/>
    <property type="match status" value="1"/>
</dbReference>
<evidence type="ECO:0000256" key="2">
    <source>
        <dbReference type="SAM" id="MobiDB-lite"/>
    </source>
</evidence>
<evidence type="ECO:0000313" key="4">
    <source>
        <dbReference type="Proteomes" id="UP000002630"/>
    </source>
</evidence>
<name>D7FYE0_ECTSI</name>
<keyword evidence="4" id="KW-1185">Reference proteome</keyword>
<accession>D7FYE0</accession>
<dbReference type="Proteomes" id="UP000002630">
    <property type="component" value="Unassembled WGS sequence"/>
</dbReference>
<dbReference type="EMBL" id="FN649760">
    <property type="protein sequence ID" value="CBJ32482.1"/>
    <property type="molecule type" value="Genomic_DNA"/>
</dbReference>
<dbReference type="InterPro" id="IPR002110">
    <property type="entry name" value="Ankyrin_rpt"/>
</dbReference>
<protein>
    <submittedName>
        <fullName evidence="3">Uncharacterized protein</fullName>
    </submittedName>
</protein>
<dbReference type="AlphaFoldDB" id="D7FYE0"/>
<proteinExistence type="predicted"/>
<organism evidence="3 4">
    <name type="scientific">Ectocarpus siliculosus</name>
    <name type="common">Brown alga</name>
    <name type="synonym">Conferva siliculosa</name>
    <dbReference type="NCBI Taxonomy" id="2880"/>
    <lineage>
        <taxon>Eukaryota</taxon>
        <taxon>Sar</taxon>
        <taxon>Stramenopiles</taxon>
        <taxon>Ochrophyta</taxon>
        <taxon>PX clade</taxon>
        <taxon>Phaeophyceae</taxon>
        <taxon>Ectocarpales</taxon>
        <taxon>Ectocarpaceae</taxon>
        <taxon>Ectocarpus</taxon>
    </lineage>
</organism>
<dbReference type="Gene3D" id="1.25.40.20">
    <property type="entry name" value="Ankyrin repeat-containing domain"/>
    <property type="match status" value="1"/>
</dbReference>
<dbReference type="SUPFAM" id="SSF48403">
    <property type="entry name" value="Ankyrin repeat"/>
    <property type="match status" value="1"/>
</dbReference>
<reference evidence="3 4" key="1">
    <citation type="journal article" date="2010" name="Nature">
        <title>The Ectocarpus genome and the independent evolution of multicellularity in brown algae.</title>
        <authorList>
            <person name="Cock J.M."/>
            <person name="Sterck L."/>
            <person name="Rouze P."/>
            <person name="Scornet D."/>
            <person name="Allen A.E."/>
            <person name="Amoutzias G."/>
            <person name="Anthouard V."/>
            <person name="Artiguenave F."/>
            <person name="Aury J.M."/>
            <person name="Badger J.H."/>
            <person name="Beszteri B."/>
            <person name="Billiau K."/>
            <person name="Bonnet E."/>
            <person name="Bothwell J.H."/>
            <person name="Bowler C."/>
            <person name="Boyen C."/>
            <person name="Brownlee C."/>
            <person name="Carrano C.J."/>
            <person name="Charrier B."/>
            <person name="Cho G.Y."/>
            <person name="Coelho S.M."/>
            <person name="Collen J."/>
            <person name="Corre E."/>
            <person name="Da Silva C."/>
            <person name="Delage L."/>
            <person name="Delaroque N."/>
            <person name="Dittami S.M."/>
            <person name="Doulbeau S."/>
            <person name="Elias M."/>
            <person name="Farnham G."/>
            <person name="Gachon C.M."/>
            <person name="Gschloessl B."/>
            <person name="Heesch S."/>
            <person name="Jabbari K."/>
            <person name="Jubin C."/>
            <person name="Kawai H."/>
            <person name="Kimura K."/>
            <person name="Kloareg B."/>
            <person name="Kupper F.C."/>
            <person name="Lang D."/>
            <person name="Le Bail A."/>
            <person name="Leblanc C."/>
            <person name="Lerouge P."/>
            <person name="Lohr M."/>
            <person name="Lopez P.J."/>
            <person name="Martens C."/>
            <person name="Maumus F."/>
            <person name="Michel G."/>
            <person name="Miranda-Saavedra D."/>
            <person name="Morales J."/>
            <person name="Moreau H."/>
            <person name="Motomura T."/>
            <person name="Nagasato C."/>
            <person name="Napoli C.A."/>
            <person name="Nelson D.R."/>
            <person name="Nyvall-Collen P."/>
            <person name="Peters A.F."/>
            <person name="Pommier C."/>
            <person name="Potin P."/>
            <person name="Poulain J."/>
            <person name="Quesneville H."/>
            <person name="Read B."/>
            <person name="Rensing S.A."/>
            <person name="Ritter A."/>
            <person name="Rousvoal S."/>
            <person name="Samanta M."/>
            <person name="Samson G."/>
            <person name="Schroeder D.C."/>
            <person name="Segurens B."/>
            <person name="Strittmatter M."/>
            <person name="Tonon T."/>
            <person name="Tregear J.W."/>
            <person name="Valentin K."/>
            <person name="von Dassow P."/>
            <person name="Yamagishi T."/>
            <person name="Van de Peer Y."/>
            <person name="Wincker P."/>
        </authorList>
    </citation>
    <scope>NUCLEOTIDE SEQUENCE [LARGE SCALE GENOMIC DNA]</scope>
    <source>
        <strain evidence="4">Ec32 / CCAP1310/4</strain>
    </source>
</reference>
<gene>
    <name evidence="3" type="ORF">Esi_0342_0015</name>
</gene>
<dbReference type="InParanoid" id="D7FYE0"/>
<keyword evidence="1" id="KW-0040">ANK repeat</keyword>
<evidence type="ECO:0000313" key="3">
    <source>
        <dbReference type="EMBL" id="CBJ32482.1"/>
    </source>
</evidence>
<sequence>MGHINGEKPPWIIVRLLQILKRREKAAGGQRKTLRQQNRRDQESNNASSDAKKKTFAGPVPSIDGTRSSRVVSGNGGGGARGRSTADPGGEILTPPSPPLPGLVPETGEAEAHEVASASSQDSNYQTFVQLGTGMGRSAMGLVVQAELTAFLKAMIRDRLDVNSPDSDPERLDYRSLHWAAYSANKDAIEILLDVGADITMTTIDVIETVLHVSIVKNNYKVS</sequence>
<evidence type="ECO:0000256" key="1">
    <source>
        <dbReference type="PROSITE-ProRule" id="PRU00023"/>
    </source>
</evidence>
<dbReference type="InterPro" id="IPR036770">
    <property type="entry name" value="Ankyrin_rpt-contain_sf"/>
</dbReference>
<feature type="repeat" description="ANK" evidence="1">
    <location>
        <begin position="172"/>
        <end position="204"/>
    </location>
</feature>
<dbReference type="PROSITE" id="PS50088">
    <property type="entry name" value="ANK_REPEAT"/>
    <property type="match status" value="1"/>
</dbReference>
<feature type="region of interest" description="Disordered" evidence="2">
    <location>
        <begin position="24"/>
        <end position="122"/>
    </location>
</feature>